<protein>
    <submittedName>
        <fullName evidence="1">Uncharacterized protein</fullName>
    </submittedName>
</protein>
<evidence type="ECO:0000313" key="2">
    <source>
        <dbReference type="Proteomes" id="UP001162992"/>
    </source>
</evidence>
<dbReference type="Proteomes" id="UP001162992">
    <property type="component" value="Chromosome 17"/>
</dbReference>
<keyword evidence="2" id="KW-1185">Reference proteome</keyword>
<organism evidence="1 2">
    <name type="scientific">Diphasiastrum complanatum</name>
    <name type="common">Issler's clubmoss</name>
    <name type="synonym">Lycopodium complanatum</name>
    <dbReference type="NCBI Taxonomy" id="34168"/>
    <lineage>
        <taxon>Eukaryota</taxon>
        <taxon>Viridiplantae</taxon>
        <taxon>Streptophyta</taxon>
        <taxon>Embryophyta</taxon>
        <taxon>Tracheophyta</taxon>
        <taxon>Lycopodiopsida</taxon>
        <taxon>Lycopodiales</taxon>
        <taxon>Lycopodiaceae</taxon>
        <taxon>Lycopodioideae</taxon>
        <taxon>Diphasiastrum</taxon>
    </lineage>
</organism>
<evidence type="ECO:0000313" key="1">
    <source>
        <dbReference type="EMBL" id="KAJ7525537.1"/>
    </source>
</evidence>
<sequence length="153" mass="17114">MVCTRSQTKKASTMVEETSQAVNTSGLEEGSISYMEFHEPTTGIVEPLVVETVPVEPVSLEASMLDAGMEEIRIEEADDEIERKKGKKILDVAGEMGEVSISFHLDMLSVTLEQLHVRRDTPPPLVPLCHVIQHKAIRTVGEQRYKNGWRTRP</sequence>
<dbReference type="EMBL" id="CM055108">
    <property type="protein sequence ID" value="KAJ7525537.1"/>
    <property type="molecule type" value="Genomic_DNA"/>
</dbReference>
<accession>A0ACC2B6Z1</accession>
<name>A0ACC2B6Z1_DIPCM</name>
<proteinExistence type="predicted"/>
<reference evidence="2" key="1">
    <citation type="journal article" date="2024" name="Proc. Natl. Acad. Sci. U.S.A.">
        <title>Extraordinary preservation of gene collinearity over three hundred million years revealed in homosporous lycophytes.</title>
        <authorList>
            <person name="Li C."/>
            <person name="Wickell D."/>
            <person name="Kuo L.Y."/>
            <person name="Chen X."/>
            <person name="Nie B."/>
            <person name="Liao X."/>
            <person name="Peng D."/>
            <person name="Ji J."/>
            <person name="Jenkins J."/>
            <person name="Williams M."/>
            <person name="Shu S."/>
            <person name="Plott C."/>
            <person name="Barry K."/>
            <person name="Rajasekar S."/>
            <person name="Grimwood J."/>
            <person name="Han X."/>
            <person name="Sun S."/>
            <person name="Hou Z."/>
            <person name="He W."/>
            <person name="Dai G."/>
            <person name="Sun C."/>
            <person name="Schmutz J."/>
            <person name="Leebens-Mack J.H."/>
            <person name="Li F.W."/>
            <person name="Wang L."/>
        </authorList>
    </citation>
    <scope>NUCLEOTIDE SEQUENCE [LARGE SCALE GENOMIC DNA]</scope>
    <source>
        <strain evidence="2">cv. PW_Plant_1</strain>
    </source>
</reference>
<gene>
    <name evidence="1" type="ORF">O6H91_17G055400</name>
</gene>
<comment type="caution">
    <text evidence="1">The sequence shown here is derived from an EMBL/GenBank/DDBJ whole genome shotgun (WGS) entry which is preliminary data.</text>
</comment>